<evidence type="ECO:0000313" key="2">
    <source>
        <dbReference type="EMBL" id="MCW1885029.1"/>
    </source>
</evidence>
<protein>
    <submittedName>
        <fullName evidence="2">Uncharacterized protein</fullName>
    </submittedName>
</protein>
<reference evidence="2 3" key="1">
    <citation type="submission" date="2022-10" db="EMBL/GenBank/DDBJ databases">
        <title>Luteolibacter flavescens strain MCCC 1K03193, whole genome shotgun sequencing project.</title>
        <authorList>
            <person name="Zhao G."/>
            <person name="Shen L."/>
        </authorList>
    </citation>
    <scope>NUCLEOTIDE SEQUENCE [LARGE SCALE GENOMIC DNA]</scope>
    <source>
        <strain evidence="2 3">MCCC 1K03193</strain>
    </source>
</reference>
<comment type="caution">
    <text evidence="2">The sequence shown here is derived from an EMBL/GenBank/DDBJ whole genome shotgun (WGS) entry which is preliminary data.</text>
</comment>
<name>A0ABT3FNW2_9BACT</name>
<accession>A0ABT3FNW2</accession>
<dbReference type="Proteomes" id="UP001207930">
    <property type="component" value="Unassembled WGS sequence"/>
</dbReference>
<sequence>MMRSLWTVVVSLALVCHVSGWIHEEPVDHSKQLASSQFAGIVEVTSLTDTGEKRRMFDYKVAFREVKVALKVLSHLKGEKKGELAFTVYREPTEEELVADGMSREDAFQTSLNLGCDERLHLYLVKVRRRDHLMVYLKKSGDGFSPVAGDEKASRSIHRMEEANVLNPSAGSD</sequence>
<evidence type="ECO:0000256" key="1">
    <source>
        <dbReference type="SAM" id="MobiDB-lite"/>
    </source>
</evidence>
<proteinExistence type="predicted"/>
<feature type="compositionally biased region" description="Basic and acidic residues" evidence="1">
    <location>
        <begin position="149"/>
        <end position="162"/>
    </location>
</feature>
<evidence type="ECO:0000313" key="3">
    <source>
        <dbReference type="Proteomes" id="UP001207930"/>
    </source>
</evidence>
<feature type="region of interest" description="Disordered" evidence="1">
    <location>
        <begin position="148"/>
        <end position="173"/>
    </location>
</feature>
<keyword evidence="3" id="KW-1185">Reference proteome</keyword>
<gene>
    <name evidence="2" type="ORF">OKA04_09845</name>
</gene>
<organism evidence="2 3">
    <name type="scientific">Luteolibacter flavescens</name>
    <dbReference type="NCBI Taxonomy" id="1859460"/>
    <lineage>
        <taxon>Bacteria</taxon>
        <taxon>Pseudomonadati</taxon>
        <taxon>Verrucomicrobiota</taxon>
        <taxon>Verrucomicrobiia</taxon>
        <taxon>Verrucomicrobiales</taxon>
        <taxon>Verrucomicrobiaceae</taxon>
        <taxon>Luteolibacter</taxon>
    </lineage>
</organism>
<dbReference type="EMBL" id="JAPDDS010000004">
    <property type="protein sequence ID" value="MCW1885029.1"/>
    <property type="molecule type" value="Genomic_DNA"/>
</dbReference>
<dbReference type="RefSeq" id="WP_264500987.1">
    <property type="nucleotide sequence ID" value="NZ_JAPDDS010000004.1"/>
</dbReference>